<dbReference type="Proteomes" id="UP001595690">
    <property type="component" value="Unassembled WGS sequence"/>
</dbReference>
<dbReference type="EMBL" id="JBHRZI010000045">
    <property type="protein sequence ID" value="MFC3897998.1"/>
    <property type="molecule type" value="Genomic_DNA"/>
</dbReference>
<evidence type="ECO:0000313" key="3">
    <source>
        <dbReference type="Proteomes" id="UP001595690"/>
    </source>
</evidence>
<evidence type="ECO:0000313" key="2">
    <source>
        <dbReference type="EMBL" id="MFC3897998.1"/>
    </source>
</evidence>
<dbReference type="InterPro" id="IPR025855">
    <property type="entry name" value="Replic_Relax"/>
</dbReference>
<accession>A0ABV8C7P8</accession>
<reference evidence="3" key="1">
    <citation type="journal article" date="2019" name="Int. J. Syst. Evol. Microbiol.">
        <title>The Global Catalogue of Microorganisms (GCM) 10K type strain sequencing project: providing services to taxonomists for standard genome sequencing and annotation.</title>
        <authorList>
            <consortium name="The Broad Institute Genomics Platform"/>
            <consortium name="The Broad Institute Genome Sequencing Center for Infectious Disease"/>
            <person name="Wu L."/>
            <person name="Ma J."/>
        </authorList>
    </citation>
    <scope>NUCLEOTIDE SEQUENCE [LARGE SCALE GENOMIC DNA]</scope>
    <source>
        <strain evidence="3">CGMCC 4.7405</strain>
    </source>
</reference>
<dbReference type="Pfam" id="PF13814">
    <property type="entry name" value="Replic_Relax"/>
    <property type="match status" value="1"/>
</dbReference>
<evidence type="ECO:0000256" key="1">
    <source>
        <dbReference type="SAM" id="MobiDB-lite"/>
    </source>
</evidence>
<comment type="caution">
    <text evidence="2">The sequence shown here is derived from an EMBL/GenBank/DDBJ whole genome shotgun (WGS) entry which is preliminary data.</text>
</comment>
<feature type="compositionally biased region" description="Basic residues" evidence="1">
    <location>
        <begin position="11"/>
        <end position="20"/>
    </location>
</feature>
<protein>
    <submittedName>
        <fullName evidence="2">Replication-relaxation family protein</fullName>
    </submittedName>
</protein>
<sequence length="342" mass="37886">MITNPTPQRALRGHMPKRPTPRAATTGEHHARLASRLTLRDRWLARMLYEHKVFTTHQIVELGYPSVRAANHRLLDLFKWRVVDRFQPFVGLGTAPMHYVLDIAGAVALAYEDGIDPKALGYRHEDAIGVAHSLRLAHTVGTNGIFTSLVALSRQSGAHGRLTAWWSEMRCKRLFGDMVRPDAYGRWRENGHQIEFFLEFDFGTEDLATLASKLHGYEKLALATGITTPVLVWLPTNRREASARKALATVLSGLDRPTLVPIATSTAQTTSVVGESTPAAARWLPVVESASRRPGRLRLAELAQLWPYAEPPGAATPTVLARQELALPDPLPPAPTASQFRR</sequence>
<organism evidence="2 3">
    <name type="scientific">Lentzea rhizosphaerae</name>
    <dbReference type="NCBI Taxonomy" id="2041025"/>
    <lineage>
        <taxon>Bacteria</taxon>
        <taxon>Bacillati</taxon>
        <taxon>Actinomycetota</taxon>
        <taxon>Actinomycetes</taxon>
        <taxon>Pseudonocardiales</taxon>
        <taxon>Pseudonocardiaceae</taxon>
        <taxon>Lentzea</taxon>
    </lineage>
</organism>
<proteinExistence type="predicted"/>
<gene>
    <name evidence="2" type="ORF">ACFOWZ_41580</name>
</gene>
<feature type="region of interest" description="Disordered" evidence="1">
    <location>
        <begin position="1"/>
        <end position="29"/>
    </location>
</feature>
<keyword evidence="3" id="KW-1185">Reference proteome</keyword>
<dbReference type="RefSeq" id="WP_382379494.1">
    <property type="nucleotide sequence ID" value="NZ_JBHRZI010000045.1"/>
</dbReference>
<name>A0ABV8C7P8_9PSEU</name>